<evidence type="ECO:0000313" key="3">
    <source>
        <dbReference type="Proteomes" id="UP000460549"/>
    </source>
</evidence>
<dbReference type="InterPro" id="IPR036770">
    <property type="entry name" value="Ankyrin_rpt-contain_sf"/>
</dbReference>
<dbReference type="PANTHER" id="PTHR44207:SF2">
    <property type="entry name" value="REPEAT PROTEIN, PUTATIVE-RELATED"/>
    <property type="match status" value="1"/>
</dbReference>
<protein>
    <submittedName>
        <fullName evidence="2">Ankyrin repeat domain-containing protein</fullName>
    </submittedName>
</protein>
<dbReference type="EMBL" id="VUNN01000012">
    <property type="protein sequence ID" value="MSU06493.1"/>
    <property type="molecule type" value="Genomic_DNA"/>
</dbReference>
<dbReference type="Gene3D" id="1.25.40.20">
    <property type="entry name" value="Ankyrin repeat-containing domain"/>
    <property type="match status" value="1"/>
</dbReference>
<evidence type="ECO:0000313" key="2">
    <source>
        <dbReference type="EMBL" id="MSU06493.1"/>
    </source>
</evidence>
<proteinExistence type="predicted"/>
<dbReference type="Pfam" id="PF12796">
    <property type="entry name" value="Ank_2"/>
    <property type="match status" value="1"/>
</dbReference>
<feature type="repeat" description="ANK" evidence="1">
    <location>
        <begin position="304"/>
        <end position="338"/>
    </location>
</feature>
<accession>A0A7X2PCU2</accession>
<sequence>MNRNISNYYSKLIDDGAATGRDIYDALFAGIRSEDTILVEKSLSMLPPQANWDNIDYPYPTDFVINEMSSNGIIELLTSKGFSFDYYPPRLSLFNFTPKEMISFYKNNYQEKGNPYEEIYIHITYYLNVYKSGYSCFRIPFHIDSDDEYNPYFSSYIDSWCCDFIDIVAIETSDEIKDRIISGFLQSSIMNVELKNLFIKTMEYLKGKVTQEYINQILNNAIIGDNEFAFFSLLSLADICNLSLSYYPRQSIKILEKTLSLGQLTPGTETGYKAFSDYVRFEKVHIKILSRINHPSYSKKQDDNGQTPLMLAIGNENFYSSDYSLLISEKSDLEIKDKYGDTALLIAASVNPDVIEDLITLGADPTAKNNSGNNVLHIMARKKEFVDIQCVLSVLPLSLLEDKNLIGLTPLDVMRERITEEINYAL</sequence>
<dbReference type="RefSeq" id="WP_154425467.1">
    <property type="nucleotide sequence ID" value="NZ_VUNN01000012.1"/>
</dbReference>
<dbReference type="AlphaFoldDB" id="A0A7X2PCU2"/>
<organism evidence="2 3">
    <name type="scientific">Bullifex porci</name>
    <dbReference type="NCBI Taxonomy" id="2606638"/>
    <lineage>
        <taxon>Bacteria</taxon>
        <taxon>Pseudomonadati</taxon>
        <taxon>Spirochaetota</taxon>
        <taxon>Spirochaetia</taxon>
        <taxon>Spirochaetales</taxon>
        <taxon>Spirochaetaceae</taxon>
        <taxon>Bullifex</taxon>
    </lineage>
</organism>
<keyword evidence="1" id="KW-0040">ANK repeat</keyword>
<keyword evidence="3" id="KW-1185">Reference proteome</keyword>
<dbReference type="InterPro" id="IPR002110">
    <property type="entry name" value="Ankyrin_rpt"/>
</dbReference>
<comment type="caution">
    <text evidence="2">The sequence shown here is derived from an EMBL/GenBank/DDBJ whole genome shotgun (WGS) entry which is preliminary data.</text>
</comment>
<gene>
    <name evidence="2" type="ORF">FYJ80_06810</name>
</gene>
<evidence type="ECO:0000256" key="1">
    <source>
        <dbReference type="PROSITE-ProRule" id="PRU00023"/>
    </source>
</evidence>
<dbReference type="PROSITE" id="PS50088">
    <property type="entry name" value="ANK_REPEAT"/>
    <property type="match status" value="1"/>
</dbReference>
<dbReference type="SUPFAM" id="SSF48403">
    <property type="entry name" value="Ankyrin repeat"/>
    <property type="match status" value="1"/>
</dbReference>
<dbReference type="PANTHER" id="PTHR44207">
    <property type="entry name" value="SURFACE ANTIGEN BSPA-LIKE-RELATED"/>
    <property type="match status" value="1"/>
</dbReference>
<reference evidence="2 3" key="1">
    <citation type="submission" date="2019-08" db="EMBL/GenBank/DDBJ databases">
        <title>In-depth cultivation of the pig gut microbiome towards novel bacterial diversity and tailored functional studies.</title>
        <authorList>
            <person name="Wylensek D."/>
            <person name="Hitch T.C.A."/>
            <person name="Clavel T."/>
        </authorList>
    </citation>
    <scope>NUCLEOTIDE SEQUENCE [LARGE SCALE GENOMIC DNA]</scope>
    <source>
        <strain evidence="2 3">NM-380-WT-3C1</strain>
    </source>
</reference>
<dbReference type="Proteomes" id="UP000460549">
    <property type="component" value="Unassembled WGS sequence"/>
</dbReference>
<name>A0A7X2PCU2_9SPIO</name>